<dbReference type="EMBL" id="BASE01000008">
    <property type="protein sequence ID" value="GAM12261.1"/>
    <property type="molecule type" value="Genomic_DNA"/>
</dbReference>
<name>A0A0A8X2A7_MESS1</name>
<evidence type="ECO:0000313" key="1">
    <source>
        <dbReference type="EMBL" id="GAM12261.1"/>
    </source>
</evidence>
<dbReference type="RefSeq" id="WP_198135570.1">
    <property type="nucleotide sequence ID" value="NZ_BASE01000008.1"/>
</dbReference>
<protein>
    <submittedName>
        <fullName evidence="1">Uncharacterized protein</fullName>
    </submittedName>
</protein>
<comment type="caution">
    <text evidence="1">The sequence shown here is derived from an EMBL/GenBank/DDBJ whole genome shotgun (WGS) entry which is preliminary data.</text>
</comment>
<dbReference type="AlphaFoldDB" id="A0A0A8X2A7"/>
<evidence type="ECO:0000313" key="2">
    <source>
        <dbReference type="Proteomes" id="UP000031014"/>
    </source>
</evidence>
<proteinExistence type="predicted"/>
<gene>
    <name evidence="1" type="ORF">SAMD00020551_0393</name>
</gene>
<accession>A0A0A8X2A7</accession>
<dbReference type="Proteomes" id="UP000031014">
    <property type="component" value="Unassembled WGS sequence"/>
</dbReference>
<reference evidence="1 2" key="1">
    <citation type="submission" date="2013-06" db="EMBL/GenBank/DDBJ databases">
        <title>Whole genome shotgun sequence of Bacillus selenatarsenatis SF-1.</title>
        <authorList>
            <person name="Kuroda M."/>
            <person name="Sei K."/>
            <person name="Yamashita M."/>
            <person name="Ike M."/>
        </authorList>
    </citation>
    <scope>NUCLEOTIDE SEQUENCE [LARGE SCALE GENOMIC DNA]</scope>
    <source>
        <strain evidence="1 2">SF-1</strain>
    </source>
</reference>
<sequence length="251" mass="29080">MINKLYSEIAVPIESPFGFMPGKDSERDFTFDKEDRFKDYLLGKDGQSYNISLDDNGQWYFFTSLECNSLDELKLSRQIFRPPYLKDEKLMLVELMDKLDLKPFYEGHDKAYGHVLSLVPKLDSVSAFNQARLANYDGSDDPTIIKKIHFIENEYKSEKTRFVSGFETRSFATVTENEFYAKEIHLPSNARNYLKLFVYFSRYGVLPSQQMMPRFLGNLWASTQSLNTSANPALFKDEGIDRKKIRGANSI</sequence>
<keyword evidence="2" id="KW-1185">Reference proteome</keyword>
<organism evidence="1 2">
    <name type="scientific">Mesobacillus selenatarsenatis (strain DSM 18680 / JCM 14380 / FERM P-15431 / SF-1)</name>
    <dbReference type="NCBI Taxonomy" id="1321606"/>
    <lineage>
        <taxon>Bacteria</taxon>
        <taxon>Bacillati</taxon>
        <taxon>Bacillota</taxon>
        <taxon>Bacilli</taxon>
        <taxon>Bacillales</taxon>
        <taxon>Bacillaceae</taxon>
        <taxon>Mesobacillus</taxon>
    </lineage>
</organism>